<feature type="transmembrane region" description="Helical" evidence="2">
    <location>
        <begin position="312"/>
        <end position="331"/>
    </location>
</feature>
<sequence length="538" mass="61138">MSSVTSIAQHAEFTQQCYLFRINLQRVKNHHDQQNFQQIKCDAIASFKKMMEIANREATGNGNLRYDFESWLLWNYELNQEYSSLLMNEKVGFSGKYIDELMREIKKEREGNKVNFLVALTEYEHAKGTLERRTVRKHQAKYVTDYLGSILRKILVFDAIHILNGKLSKKNIQEAYKSLELQNKEIDAALKLCTLADKRTFLQQMANKIGEIYESIRDQLRNIRQKAFTLKQVFLHPICSPAESAKNIFHVFCNVRQTGKVAWKWVSENPGKSAILIIGTVGISLAIGAVGGIVGTALYTGTSIFSVTAADFVVGSIVGSSVLAGITLTAVGGKAARESALTASNAVDAEIMSRDYSLQQLNREEEEYRKYARKAMRDQQKRDDMKRRETSSEVLDNPSAKTFSQFEQSTLVNDSDRLADAAQEMQFAHADISRELIATYQEERAINDHLDNVIQHSQRVKQEIEQNKKDTIKAITKRLVSILNEQDRFDDAVKTLDALKRQDYDELEHFVNQFSVQNNSPEHDVGESPANNTADNIE</sequence>
<proteinExistence type="predicted"/>
<comment type="caution">
    <text evidence="3">The sequence shown here is derived from an EMBL/GenBank/DDBJ whole genome shotgun (WGS) entry which is preliminary data.</text>
</comment>
<keyword evidence="2" id="KW-0812">Transmembrane</keyword>
<evidence type="ECO:0000313" key="4">
    <source>
        <dbReference type="Proteomes" id="UP000663825"/>
    </source>
</evidence>
<evidence type="ECO:0000256" key="2">
    <source>
        <dbReference type="SAM" id="Phobius"/>
    </source>
</evidence>
<dbReference type="Proteomes" id="UP000663825">
    <property type="component" value="Unassembled WGS sequence"/>
</dbReference>
<evidence type="ECO:0000313" key="3">
    <source>
        <dbReference type="EMBL" id="CAF3432481.1"/>
    </source>
</evidence>
<organism evidence="3 4">
    <name type="scientific">Rotaria socialis</name>
    <dbReference type="NCBI Taxonomy" id="392032"/>
    <lineage>
        <taxon>Eukaryota</taxon>
        <taxon>Metazoa</taxon>
        <taxon>Spiralia</taxon>
        <taxon>Gnathifera</taxon>
        <taxon>Rotifera</taxon>
        <taxon>Eurotatoria</taxon>
        <taxon>Bdelloidea</taxon>
        <taxon>Philodinida</taxon>
        <taxon>Philodinidae</taxon>
        <taxon>Rotaria</taxon>
    </lineage>
</organism>
<dbReference type="AlphaFoldDB" id="A0A818CHF9"/>
<feature type="transmembrane region" description="Helical" evidence="2">
    <location>
        <begin position="274"/>
        <end position="300"/>
    </location>
</feature>
<dbReference type="EMBL" id="CAJNXB010005624">
    <property type="protein sequence ID" value="CAF3432481.1"/>
    <property type="molecule type" value="Genomic_DNA"/>
</dbReference>
<dbReference type="OrthoDB" id="10061194at2759"/>
<feature type="region of interest" description="Disordered" evidence="1">
    <location>
        <begin position="515"/>
        <end position="538"/>
    </location>
</feature>
<keyword evidence="2" id="KW-1133">Transmembrane helix</keyword>
<keyword evidence="2" id="KW-0472">Membrane</keyword>
<gene>
    <name evidence="3" type="ORF">TIS948_LOCUS30460</name>
</gene>
<feature type="region of interest" description="Disordered" evidence="1">
    <location>
        <begin position="372"/>
        <end position="396"/>
    </location>
</feature>
<feature type="compositionally biased region" description="Polar residues" evidence="1">
    <location>
        <begin position="529"/>
        <end position="538"/>
    </location>
</feature>
<reference evidence="3" key="1">
    <citation type="submission" date="2021-02" db="EMBL/GenBank/DDBJ databases">
        <authorList>
            <person name="Nowell W R."/>
        </authorList>
    </citation>
    <scope>NUCLEOTIDE SEQUENCE</scope>
</reference>
<name>A0A818CHF9_9BILA</name>
<accession>A0A818CHF9</accession>
<protein>
    <submittedName>
        <fullName evidence="3">Uncharacterized protein</fullName>
    </submittedName>
</protein>
<feature type="compositionally biased region" description="Basic and acidic residues" evidence="1">
    <location>
        <begin position="372"/>
        <end position="391"/>
    </location>
</feature>
<evidence type="ECO:0000256" key="1">
    <source>
        <dbReference type="SAM" id="MobiDB-lite"/>
    </source>
</evidence>